<gene>
    <name evidence="2" type="ORF">J2Z31_001805</name>
</gene>
<name>A0ABS4QXE4_9HYPH</name>
<feature type="transmembrane region" description="Helical" evidence="1">
    <location>
        <begin position="58"/>
        <end position="85"/>
    </location>
</feature>
<dbReference type="EMBL" id="JAGILA010000002">
    <property type="protein sequence ID" value="MBP2235313.1"/>
    <property type="molecule type" value="Genomic_DNA"/>
</dbReference>
<comment type="caution">
    <text evidence="2">The sequence shown here is derived from an EMBL/GenBank/DDBJ whole genome shotgun (WGS) entry which is preliminary data.</text>
</comment>
<reference evidence="2 3" key="1">
    <citation type="submission" date="2021-03" db="EMBL/GenBank/DDBJ databases">
        <title>Genomic Encyclopedia of Type Strains, Phase IV (KMG-IV): sequencing the most valuable type-strain genomes for metagenomic binning, comparative biology and taxonomic classification.</title>
        <authorList>
            <person name="Goeker M."/>
        </authorList>
    </citation>
    <scope>NUCLEOTIDE SEQUENCE [LARGE SCALE GENOMIC DNA]</scope>
    <source>
        <strain evidence="2 3">DSM 13372</strain>
    </source>
</reference>
<evidence type="ECO:0000313" key="3">
    <source>
        <dbReference type="Proteomes" id="UP000730739"/>
    </source>
</evidence>
<keyword evidence="3" id="KW-1185">Reference proteome</keyword>
<organism evidence="2 3">
    <name type="scientific">Sinorhizobium kostiense</name>
    <dbReference type="NCBI Taxonomy" id="76747"/>
    <lineage>
        <taxon>Bacteria</taxon>
        <taxon>Pseudomonadati</taxon>
        <taxon>Pseudomonadota</taxon>
        <taxon>Alphaproteobacteria</taxon>
        <taxon>Hyphomicrobiales</taxon>
        <taxon>Rhizobiaceae</taxon>
        <taxon>Sinorhizobium/Ensifer group</taxon>
        <taxon>Sinorhizobium</taxon>
    </lineage>
</organism>
<evidence type="ECO:0000256" key="1">
    <source>
        <dbReference type="SAM" id="Phobius"/>
    </source>
</evidence>
<proteinExistence type="predicted"/>
<accession>A0ABS4QXE4</accession>
<dbReference type="Proteomes" id="UP000730739">
    <property type="component" value="Unassembled WGS sequence"/>
</dbReference>
<sequence length="224" mass="24001">MNINSERAPSEHDGAKLLCHAKPSLRNLLLRIINICMGAVFIWAFVGLPASSTVREHIFSLLVLALGVLLACGGAALLLGPIFGYPRLTFGNNRLVFVGVLGRSVALNLGELGKATVFQSAGGTWLAFFTLDEERAMAANAHLVRPNGVNAAKYVPVFPLIGNNSQAAQELADQINAIRNSSHSDDFGAGDAHANIQKIKQRGRRRTLTYFLVVGAVLIMATLL</sequence>
<keyword evidence="1" id="KW-0472">Membrane</keyword>
<keyword evidence="1" id="KW-1133">Transmembrane helix</keyword>
<keyword evidence="1" id="KW-0812">Transmembrane</keyword>
<protein>
    <submittedName>
        <fullName evidence="2">Uncharacterized protein</fullName>
    </submittedName>
</protein>
<evidence type="ECO:0000313" key="2">
    <source>
        <dbReference type="EMBL" id="MBP2235313.1"/>
    </source>
</evidence>
<dbReference type="RefSeq" id="WP_209601531.1">
    <property type="nucleotide sequence ID" value="NZ_JAGILA010000002.1"/>
</dbReference>
<feature type="transmembrane region" description="Helical" evidence="1">
    <location>
        <begin position="28"/>
        <end position="46"/>
    </location>
</feature>
<feature type="transmembrane region" description="Helical" evidence="1">
    <location>
        <begin position="207"/>
        <end position="223"/>
    </location>
</feature>